<dbReference type="Proteomes" id="UP000555728">
    <property type="component" value="Unassembled WGS sequence"/>
</dbReference>
<evidence type="ECO:0000259" key="2">
    <source>
        <dbReference type="Pfam" id="PF20434"/>
    </source>
</evidence>
<dbReference type="InterPro" id="IPR029058">
    <property type="entry name" value="AB_hydrolase_fold"/>
</dbReference>
<dbReference type="PANTHER" id="PTHR48081">
    <property type="entry name" value="AB HYDROLASE SUPERFAMILY PROTEIN C4A8.06C"/>
    <property type="match status" value="1"/>
</dbReference>
<dbReference type="AlphaFoldDB" id="A0A7W6RXT5"/>
<accession>A0A7W6RXT5</accession>
<dbReference type="GO" id="GO:0004061">
    <property type="term" value="F:arylformamidase activity"/>
    <property type="evidence" value="ECO:0007669"/>
    <property type="project" value="UniProtKB-EC"/>
</dbReference>
<dbReference type="RefSeq" id="WP_184432197.1">
    <property type="nucleotide sequence ID" value="NZ_JACIGI010000005.1"/>
</dbReference>
<evidence type="ECO:0000313" key="4">
    <source>
        <dbReference type="Proteomes" id="UP000555728"/>
    </source>
</evidence>
<dbReference type="EC" id="3.5.1.9" evidence="3"/>
<dbReference type="InterPro" id="IPR050300">
    <property type="entry name" value="GDXG_lipolytic_enzyme"/>
</dbReference>
<dbReference type="SUPFAM" id="SSF53474">
    <property type="entry name" value="alpha/beta-Hydrolases"/>
    <property type="match status" value="1"/>
</dbReference>
<keyword evidence="4" id="KW-1185">Reference proteome</keyword>
<organism evidence="3 4">
    <name type="scientific">Roseospira goensis</name>
    <dbReference type="NCBI Taxonomy" id="391922"/>
    <lineage>
        <taxon>Bacteria</taxon>
        <taxon>Pseudomonadati</taxon>
        <taxon>Pseudomonadota</taxon>
        <taxon>Alphaproteobacteria</taxon>
        <taxon>Rhodospirillales</taxon>
        <taxon>Rhodospirillaceae</taxon>
        <taxon>Roseospira</taxon>
    </lineage>
</organism>
<proteinExistence type="predicted"/>
<feature type="domain" description="BD-FAE-like" evidence="2">
    <location>
        <begin position="68"/>
        <end position="161"/>
    </location>
</feature>
<evidence type="ECO:0000313" key="3">
    <source>
        <dbReference type="EMBL" id="MBB4285216.1"/>
    </source>
</evidence>
<evidence type="ECO:0000256" key="1">
    <source>
        <dbReference type="ARBA" id="ARBA00022801"/>
    </source>
</evidence>
<dbReference type="EMBL" id="JACIGI010000005">
    <property type="protein sequence ID" value="MBB4285216.1"/>
    <property type="molecule type" value="Genomic_DNA"/>
</dbReference>
<dbReference type="Pfam" id="PF20434">
    <property type="entry name" value="BD-FAE"/>
    <property type="match status" value="1"/>
</dbReference>
<protein>
    <submittedName>
        <fullName evidence="3">Arylformamidase</fullName>
        <ecNumber evidence="3">3.5.1.9</ecNumber>
    </submittedName>
</protein>
<sequence>MTEPGTPAIDPALEAAYNCRAAVPDHPAIFARWAEHSAAVRTEAGESLRRDLRYGDGSRRTLDLFGGALGMLPRPLLIFLHGGYWQSMDKSSFSFLAPRLIEAGAAVAVVNYPLCPEASLPVIVAAVREAVQMLWHEATPLGLDRRRFIVAGHSAGGHLVAELMCTRWPDVDAAMPVDAVKGGVALSGLFDLRPLVRTSINEKLGLDGPAAERNSPLFRDPVPGGSLTLAVGELEHEAFHGQAARLAQRWAALGVNETWLTLPGRHHFSVVDALADPYAELFHDTLGRLGLGQRRTTRDLTDSRAAPKV</sequence>
<dbReference type="InterPro" id="IPR049492">
    <property type="entry name" value="BD-FAE-like_dom"/>
</dbReference>
<dbReference type="Gene3D" id="3.40.50.1820">
    <property type="entry name" value="alpha/beta hydrolase"/>
    <property type="match status" value="1"/>
</dbReference>
<name>A0A7W6RXT5_9PROT</name>
<gene>
    <name evidence="3" type="ORF">GGD88_000933</name>
</gene>
<keyword evidence="1 3" id="KW-0378">Hydrolase</keyword>
<reference evidence="3 4" key="1">
    <citation type="submission" date="2020-08" db="EMBL/GenBank/DDBJ databases">
        <title>Genome sequencing of Purple Non-Sulfur Bacteria from various extreme environments.</title>
        <authorList>
            <person name="Mayer M."/>
        </authorList>
    </citation>
    <scope>NUCLEOTIDE SEQUENCE [LARGE SCALE GENOMIC DNA]</scope>
    <source>
        <strain evidence="3 4">JA135</strain>
    </source>
</reference>
<dbReference type="PANTHER" id="PTHR48081:SF33">
    <property type="entry name" value="KYNURENINE FORMAMIDASE"/>
    <property type="match status" value="1"/>
</dbReference>
<comment type="caution">
    <text evidence="3">The sequence shown here is derived from an EMBL/GenBank/DDBJ whole genome shotgun (WGS) entry which is preliminary data.</text>
</comment>